<feature type="transmembrane region" description="Helical" evidence="1">
    <location>
        <begin position="28"/>
        <end position="49"/>
    </location>
</feature>
<protein>
    <submittedName>
        <fullName evidence="2">Uncharacterized protein</fullName>
    </submittedName>
</protein>
<dbReference type="EMBL" id="QPEX01000039">
    <property type="protein sequence ID" value="RCS43260.1"/>
    <property type="molecule type" value="Genomic_DNA"/>
</dbReference>
<dbReference type="Proteomes" id="UP000253562">
    <property type="component" value="Unassembled WGS sequence"/>
</dbReference>
<evidence type="ECO:0000313" key="3">
    <source>
        <dbReference type="Proteomes" id="UP000253562"/>
    </source>
</evidence>
<proteinExistence type="predicted"/>
<feature type="transmembrane region" description="Helical" evidence="1">
    <location>
        <begin position="55"/>
        <end position="76"/>
    </location>
</feature>
<dbReference type="RefSeq" id="WP_114370980.1">
    <property type="nucleotide sequence ID" value="NZ_QPEX01000039.1"/>
</dbReference>
<gene>
    <name evidence="2" type="ORF">DTL42_19075</name>
</gene>
<keyword evidence="1" id="KW-0472">Membrane</keyword>
<evidence type="ECO:0000313" key="2">
    <source>
        <dbReference type="EMBL" id="RCS43260.1"/>
    </source>
</evidence>
<comment type="caution">
    <text evidence="2">The sequence shown here is derived from an EMBL/GenBank/DDBJ whole genome shotgun (WGS) entry which is preliminary data.</text>
</comment>
<keyword evidence="1" id="KW-0812">Transmembrane</keyword>
<dbReference type="AlphaFoldDB" id="A0A368KME1"/>
<evidence type="ECO:0000256" key="1">
    <source>
        <dbReference type="SAM" id="Phobius"/>
    </source>
</evidence>
<name>A0A368KME1_9BACT</name>
<sequence length="169" mass="19145">MDESPHDRTTEQLQQLAKVQALWRRISAVILIGFSLLLVLGGGVLSFFTGRASDFYGMLFYAVFPLITLAYFYFILLNPWRDPLKTEQKCVTVYRKQRRQTWKTAIGNGWIMLLASPALFIVFVGKGLEEGFWQAVLGGLLGLLFAVAGIASIVWGRRSRRTDQARQPE</sequence>
<keyword evidence="1" id="KW-1133">Transmembrane helix</keyword>
<feature type="transmembrane region" description="Helical" evidence="1">
    <location>
        <begin position="105"/>
        <end position="125"/>
    </location>
</feature>
<accession>A0A368KME1</accession>
<reference evidence="2 3" key="1">
    <citation type="submission" date="2018-07" db="EMBL/GenBank/DDBJ databases">
        <title>Comparative genomes isolates from brazilian mangrove.</title>
        <authorList>
            <person name="De Araujo J.E."/>
            <person name="Taketani R.G."/>
            <person name="Silva M.C.P."/>
            <person name="Lourenco M.V."/>
            <person name="Oliveira V.M."/>
            <person name="Andreote F.D."/>
        </authorList>
    </citation>
    <scope>NUCLEOTIDE SEQUENCE [LARGE SCALE GENOMIC DNA]</scope>
    <source>
        <strain evidence="2 3">HEX PRIS-MGV</strain>
    </source>
</reference>
<organism evidence="2 3">
    <name type="scientific">Bremerella cremea</name>
    <dbReference type="NCBI Taxonomy" id="1031537"/>
    <lineage>
        <taxon>Bacteria</taxon>
        <taxon>Pseudomonadati</taxon>
        <taxon>Planctomycetota</taxon>
        <taxon>Planctomycetia</taxon>
        <taxon>Pirellulales</taxon>
        <taxon>Pirellulaceae</taxon>
        <taxon>Bremerella</taxon>
    </lineage>
</organism>
<feature type="transmembrane region" description="Helical" evidence="1">
    <location>
        <begin position="131"/>
        <end position="156"/>
    </location>
</feature>